<reference evidence="1 2" key="1">
    <citation type="journal article" date="2016" name="ISME J.">
        <title>Chasing the elusive Euryarchaeota class WSA2: genomes reveal a uniquely fastidious methyl-reducing methanogen.</title>
        <authorList>
            <person name="Nobu M.K."/>
            <person name="Narihiro T."/>
            <person name="Kuroda K."/>
            <person name="Mei R."/>
            <person name="Liu W.T."/>
        </authorList>
    </citation>
    <scope>NUCLEOTIDE SEQUENCE [LARGE SCALE GENOMIC DNA]</scope>
    <source>
        <strain evidence="1">U1lsi0528_Bin089</strain>
    </source>
</reference>
<protein>
    <submittedName>
        <fullName evidence="1">Uncharacterized protein</fullName>
    </submittedName>
</protein>
<name>A0A150IW71_9EURY</name>
<sequence>MGDSLPLVLDTLTKKAIAGNNKSIELYLKTLGLIREGFDIMARSKAEDDDPRSNANIEAEIEELRRQLGLADDDDEFSLDN</sequence>
<proteinExistence type="predicted"/>
<accession>A0A150IW71</accession>
<evidence type="ECO:0000313" key="2">
    <source>
        <dbReference type="Proteomes" id="UP000075578"/>
    </source>
</evidence>
<dbReference type="AlphaFoldDB" id="A0A150IW71"/>
<gene>
    <name evidence="1" type="ORF">AMQ74_01468</name>
</gene>
<dbReference type="EMBL" id="LNGD01000112">
    <property type="protein sequence ID" value="KYC49172.1"/>
    <property type="molecule type" value="Genomic_DNA"/>
</dbReference>
<comment type="caution">
    <text evidence="1">The sequence shown here is derived from an EMBL/GenBank/DDBJ whole genome shotgun (WGS) entry which is preliminary data.</text>
</comment>
<evidence type="ECO:0000313" key="1">
    <source>
        <dbReference type="EMBL" id="KYC49172.1"/>
    </source>
</evidence>
<organism evidence="1 2">
    <name type="scientific">Candidatus Methanofastidiosum methylothiophilum</name>
    <dbReference type="NCBI Taxonomy" id="1705564"/>
    <lineage>
        <taxon>Archaea</taxon>
        <taxon>Methanobacteriati</taxon>
        <taxon>Methanobacteriota</taxon>
        <taxon>Stenosarchaea group</taxon>
        <taxon>Candidatus Methanofastidiosia</taxon>
        <taxon>Candidatus Methanofastidiosales</taxon>
        <taxon>Candidatus Methanofastidiosaceae</taxon>
        <taxon>Candidatus Methanofastidiosum</taxon>
    </lineage>
</organism>
<dbReference type="Proteomes" id="UP000075578">
    <property type="component" value="Unassembled WGS sequence"/>
</dbReference>